<sequence>MSPQQPLIDLDDGDGLLTADADGLLRAAAMAGAQVRSTAAAVAEGALADIGGREPARTLIWVGGRGTAGSAGALLAALLSGSAGQPVIAAGEAPPWIGPLDVLVVAGDDPGDPVLVAAVALGVRRGARVVIAAPYEGPLRDAGAGRAAVLAPRIGVPEPLRLTGYLAAGLAVAGAVDVRVSADLGALADALDGEALRSGAGREVITNPAKALVERMAGRRVALAGDDAATLALAAHGSATLLRLGHTAVAVTGLADAIAALRTGADPPDSIFHDEQIDGPPPVRLRVLALTLADQRTVSTARTAGLAGVELVGAGDIAERAGGQEGDEVAADRLIEAGAVPAEQQLGVLAVRLELAAVYLGLGAGTDGG</sequence>
<dbReference type="Proteomes" id="UP001055200">
    <property type="component" value="Chromosome"/>
</dbReference>
<keyword evidence="2" id="KW-1185">Reference proteome</keyword>
<proteinExistence type="predicted"/>
<dbReference type="EMBL" id="CP092365">
    <property type="protein sequence ID" value="ULN51969.1"/>
    <property type="molecule type" value="Genomic_DNA"/>
</dbReference>
<organism evidence="1 2">
    <name type="scientific">Mycolicibacillus parakoreensis</name>
    <dbReference type="NCBI Taxonomy" id="1069221"/>
    <lineage>
        <taxon>Bacteria</taxon>
        <taxon>Bacillati</taxon>
        <taxon>Actinomycetota</taxon>
        <taxon>Actinomycetes</taxon>
        <taxon>Mycobacteriales</taxon>
        <taxon>Mycobacteriaceae</taxon>
        <taxon>Mycolicibacillus</taxon>
    </lineage>
</organism>
<gene>
    <name evidence="1" type="ORF">MIU77_13950</name>
</gene>
<protein>
    <submittedName>
        <fullName evidence="1">TobH protein</fullName>
    </submittedName>
</protein>
<dbReference type="SUPFAM" id="SSF53697">
    <property type="entry name" value="SIS domain"/>
    <property type="match status" value="1"/>
</dbReference>
<dbReference type="InterPro" id="IPR046348">
    <property type="entry name" value="SIS_dom_sf"/>
</dbReference>
<accession>A0ABY3U3I2</accession>
<reference evidence="1" key="1">
    <citation type="submission" date="2022-08" db="EMBL/GenBank/DDBJ databases">
        <title>Complete genome sequence of 14 non-tuberculosis mycobacteria type-strains.</title>
        <authorList>
            <person name="Igarashi Y."/>
            <person name="Osugi A."/>
            <person name="Mitarai S."/>
        </authorList>
    </citation>
    <scope>NUCLEOTIDE SEQUENCE</scope>
    <source>
        <strain evidence="1">DSM 45575</strain>
    </source>
</reference>
<name>A0ABY3U3I2_9MYCO</name>
<evidence type="ECO:0000313" key="2">
    <source>
        <dbReference type="Proteomes" id="UP001055200"/>
    </source>
</evidence>
<dbReference type="RefSeq" id="WP_240170249.1">
    <property type="nucleotide sequence ID" value="NZ_CP092365.1"/>
</dbReference>
<evidence type="ECO:0000313" key="1">
    <source>
        <dbReference type="EMBL" id="ULN51969.1"/>
    </source>
</evidence>